<gene>
    <name evidence="2" type="ORF">BO80DRAFT_44178</name>
</gene>
<dbReference type="OrthoDB" id="10501094at2759"/>
<dbReference type="RefSeq" id="XP_025576146.1">
    <property type="nucleotide sequence ID" value="XM_025721221.1"/>
</dbReference>
<organism evidence="2 3">
    <name type="scientific">Aspergillus ibericus CBS 121593</name>
    <dbReference type="NCBI Taxonomy" id="1448316"/>
    <lineage>
        <taxon>Eukaryota</taxon>
        <taxon>Fungi</taxon>
        <taxon>Dikarya</taxon>
        <taxon>Ascomycota</taxon>
        <taxon>Pezizomycotina</taxon>
        <taxon>Eurotiomycetes</taxon>
        <taxon>Eurotiomycetidae</taxon>
        <taxon>Eurotiales</taxon>
        <taxon>Aspergillaceae</taxon>
        <taxon>Aspergillus</taxon>
        <taxon>Aspergillus subgen. Circumdati</taxon>
    </lineage>
</organism>
<name>A0A395H323_9EURO</name>
<sequence length="92" mass="10589">MIPYFLCLMCSQLTLWMCARHGRACLDGLVSNLQPTLDSFARKLTRHVKPITKLPSTHPQPQARQERSHLINSLIEIRCRSLPWPGIWPALK</sequence>
<dbReference type="GeneID" id="37226086"/>
<protein>
    <recommendedName>
        <fullName evidence="4">Secreted protein</fullName>
    </recommendedName>
</protein>
<evidence type="ECO:0000313" key="3">
    <source>
        <dbReference type="Proteomes" id="UP000249402"/>
    </source>
</evidence>
<feature type="chain" id="PRO_5017375692" description="Secreted protein" evidence="1">
    <location>
        <begin position="25"/>
        <end position="92"/>
    </location>
</feature>
<evidence type="ECO:0000256" key="1">
    <source>
        <dbReference type="SAM" id="SignalP"/>
    </source>
</evidence>
<dbReference type="EMBL" id="KZ824433">
    <property type="protein sequence ID" value="RAL01819.1"/>
    <property type="molecule type" value="Genomic_DNA"/>
</dbReference>
<dbReference type="VEuPathDB" id="FungiDB:BO80DRAFT_44178"/>
<evidence type="ECO:0000313" key="2">
    <source>
        <dbReference type="EMBL" id="RAL01819.1"/>
    </source>
</evidence>
<reference evidence="2 3" key="1">
    <citation type="submission" date="2018-02" db="EMBL/GenBank/DDBJ databases">
        <title>The genomes of Aspergillus section Nigri reveals drivers in fungal speciation.</title>
        <authorList>
            <consortium name="DOE Joint Genome Institute"/>
            <person name="Vesth T.C."/>
            <person name="Nybo J."/>
            <person name="Theobald S."/>
            <person name="Brandl J."/>
            <person name="Frisvad J.C."/>
            <person name="Nielsen K.F."/>
            <person name="Lyhne E.K."/>
            <person name="Kogle M.E."/>
            <person name="Kuo A."/>
            <person name="Riley R."/>
            <person name="Clum A."/>
            <person name="Nolan M."/>
            <person name="Lipzen A."/>
            <person name="Salamov A."/>
            <person name="Henrissat B."/>
            <person name="Wiebenga A."/>
            <person name="De vries R.P."/>
            <person name="Grigoriev I.V."/>
            <person name="Mortensen U.H."/>
            <person name="Andersen M.R."/>
            <person name="Baker S.E."/>
        </authorList>
    </citation>
    <scope>NUCLEOTIDE SEQUENCE [LARGE SCALE GENOMIC DNA]</scope>
    <source>
        <strain evidence="2 3">CBS 121593</strain>
    </source>
</reference>
<evidence type="ECO:0008006" key="4">
    <source>
        <dbReference type="Google" id="ProtNLM"/>
    </source>
</evidence>
<accession>A0A395H323</accession>
<dbReference type="Proteomes" id="UP000249402">
    <property type="component" value="Unassembled WGS sequence"/>
</dbReference>
<proteinExistence type="predicted"/>
<keyword evidence="1" id="KW-0732">Signal</keyword>
<keyword evidence="3" id="KW-1185">Reference proteome</keyword>
<dbReference type="AlphaFoldDB" id="A0A395H323"/>
<feature type="signal peptide" evidence="1">
    <location>
        <begin position="1"/>
        <end position="24"/>
    </location>
</feature>